<dbReference type="PANTHER" id="PTHR24276:SF96">
    <property type="entry name" value="PEPTIDASE S1 DOMAIN-CONTAINING PROTEIN"/>
    <property type="match status" value="1"/>
</dbReference>
<name>A0A182FD94_ANOAL</name>
<accession>A0A182FD94</accession>
<evidence type="ECO:0000256" key="4">
    <source>
        <dbReference type="ARBA" id="ARBA00023157"/>
    </source>
</evidence>
<dbReference type="InterPro" id="IPR050430">
    <property type="entry name" value="Peptidase_S1"/>
</dbReference>
<dbReference type="VEuPathDB" id="VectorBase:AALB20_028466"/>
<evidence type="ECO:0000313" key="7">
    <source>
        <dbReference type="Proteomes" id="UP000069272"/>
    </source>
</evidence>
<dbReference type="EnsemblMetazoa" id="AALB004481-RA">
    <property type="protein sequence ID" value="AALB004481-PA"/>
    <property type="gene ID" value="AALB004481"/>
</dbReference>
<keyword evidence="3" id="KW-0720">Serine protease</keyword>
<evidence type="ECO:0000256" key="5">
    <source>
        <dbReference type="ARBA" id="ARBA00024195"/>
    </source>
</evidence>
<dbReference type="Gene3D" id="2.40.10.10">
    <property type="entry name" value="Trypsin-like serine proteases"/>
    <property type="match status" value="1"/>
</dbReference>
<keyword evidence="4" id="KW-1015">Disulfide bond</keyword>
<evidence type="ECO:0000256" key="2">
    <source>
        <dbReference type="ARBA" id="ARBA00022801"/>
    </source>
</evidence>
<dbReference type="OrthoDB" id="6380398at2759"/>
<organism evidence="6 7">
    <name type="scientific">Anopheles albimanus</name>
    <name type="common">New world malaria mosquito</name>
    <dbReference type="NCBI Taxonomy" id="7167"/>
    <lineage>
        <taxon>Eukaryota</taxon>
        <taxon>Metazoa</taxon>
        <taxon>Ecdysozoa</taxon>
        <taxon>Arthropoda</taxon>
        <taxon>Hexapoda</taxon>
        <taxon>Insecta</taxon>
        <taxon>Pterygota</taxon>
        <taxon>Neoptera</taxon>
        <taxon>Endopterygota</taxon>
        <taxon>Diptera</taxon>
        <taxon>Nematocera</taxon>
        <taxon>Culicoidea</taxon>
        <taxon>Culicidae</taxon>
        <taxon>Anophelinae</taxon>
        <taxon>Anopheles</taxon>
    </lineage>
</organism>
<dbReference type="GeneID" id="118463645"/>
<reference evidence="6 7" key="1">
    <citation type="journal article" date="2017" name="G3 (Bethesda)">
        <title>The Physical Genome Mapping of Anopheles albimanus Corrected Scaffold Misassemblies and Identified Interarm Rearrangements in Genus Anopheles.</title>
        <authorList>
            <person name="Artemov G.N."/>
            <person name="Peery A.N."/>
            <person name="Jiang X."/>
            <person name="Tu Z."/>
            <person name="Stegniy V.N."/>
            <person name="Sharakhova M.V."/>
            <person name="Sharakhov I.V."/>
        </authorList>
    </citation>
    <scope>NUCLEOTIDE SEQUENCE [LARGE SCALE GENOMIC DNA]</scope>
    <source>
        <strain evidence="6 7">ALBI9_A</strain>
    </source>
</reference>
<dbReference type="GO" id="GO:0006508">
    <property type="term" value="P:proteolysis"/>
    <property type="evidence" value="ECO:0007669"/>
    <property type="project" value="UniProtKB-KW"/>
</dbReference>
<dbReference type="RefSeq" id="XP_035786281.1">
    <property type="nucleotide sequence ID" value="XM_035930388.1"/>
</dbReference>
<dbReference type="InterPro" id="IPR009003">
    <property type="entry name" value="Peptidase_S1_PA"/>
</dbReference>
<keyword evidence="2" id="KW-0378">Hydrolase</keyword>
<keyword evidence="7" id="KW-1185">Reference proteome</keyword>
<dbReference type="KEGG" id="aali:118463645"/>
<evidence type="ECO:0000313" key="6">
    <source>
        <dbReference type="EnsemblMetazoa" id="AALB004481-PA"/>
    </source>
</evidence>
<protein>
    <submittedName>
        <fullName evidence="6">Uncharacterized protein</fullName>
    </submittedName>
</protein>
<dbReference type="InterPro" id="IPR001254">
    <property type="entry name" value="Trypsin_dom"/>
</dbReference>
<dbReference type="Proteomes" id="UP000069272">
    <property type="component" value="Chromosome 3L"/>
</dbReference>
<sequence>MTVIAIVLSVVLIGAAVTDGQERIAGGTDTSVQYHPFAAAILYGGRLFGNGAVLGRLFVLTSASALHVTETVGYTVTVGVSNYLHTQRRFEVVRIYRHPEWIGWDDNLAVLATVTIEFSNHIQPIPIASYSPDDIMLTFVSFGMNNAGTSVQLQQAAFRALSGSLCYNYVGQGPAAGPINTGRGYCVVTNDIVQKGFFADDSGAAGVANSQLYAIFAFTASGGGVQDVGIAMRVPKYKGWIDDTLRRILNS</sequence>
<dbReference type="PROSITE" id="PS50240">
    <property type="entry name" value="TRYPSIN_DOM"/>
    <property type="match status" value="1"/>
</dbReference>
<dbReference type="SUPFAM" id="SSF50494">
    <property type="entry name" value="Trypsin-like serine proteases"/>
    <property type="match status" value="1"/>
</dbReference>
<comment type="similarity">
    <text evidence="5">Belongs to the peptidase S1 family. CLIP subfamily.</text>
</comment>
<dbReference type="VEuPathDB" id="VectorBase:AALB004481"/>
<dbReference type="GO" id="GO:0004252">
    <property type="term" value="F:serine-type endopeptidase activity"/>
    <property type="evidence" value="ECO:0007669"/>
    <property type="project" value="InterPro"/>
</dbReference>
<reference evidence="6" key="2">
    <citation type="submission" date="2022-08" db="UniProtKB">
        <authorList>
            <consortium name="EnsemblMetazoa"/>
        </authorList>
    </citation>
    <scope>IDENTIFICATION</scope>
    <source>
        <strain evidence="6">STECLA/ALBI9_A</strain>
    </source>
</reference>
<dbReference type="SMART" id="SM00020">
    <property type="entry name" value="Tryp_SPc"/>
    <property type="match status" value="1"/>
</dbReference>
<dbReference type="AlphaFoldDB" id="A0A182FD94"/>
<dbReference type="InterPro" id="IPR043504">
    <property type="entry name" value="Peptidase_S1_PA_chymotrypsin"/>
</dbReference>
<dbReference type="STRING" id="7167.A0A182FD94"/>
<dbReference type="Pfam" id="PF00089">
    <property type="entry name" value="Trypsin"/>
    <property type="match status" value="1"/>
</dbReference>
<evidence type="ECO:0000256" key="3">
    <source>
        <dbReference type="ARBA" id="ARBA00022825"/>
    </source>
</evidence>
<proteinExistence type="inferred from homology"/>
<evidence type="ECO:0000256" key="1">
    <source>
        <dbReference type="ARBA" id="ARBA00022670"/>
    </source>
</evidence>
<keyword evidence="1" id="KW-0645">Protease</keyword>
<dbReference type="PANTHER" id="PTHR24276">
    <property type="entry name" value="POLYSERASE-RELATED"/>
    <property type="match status" value="1"/>
</dbReference>